<proteinExistence type="predicted"/>
<evidence type="ECO:0000313" key="2">
    <source>
        <dbReference type="Ensembl" id="ENSUPAP00010006616.1"/>
    </source>
</evidence>
<dbReference type="GeneTree" id="ENSGT00910000146950"/>
<evidence type="ECO:0000256" key="1">
    <source>
        <dbReference type="SAM" id="MobiDB-lite"/>
    </source>
</evidence>
<keyword evidence="3" id="KW-1185">Reference proteome</keyword>
<feature type="region of interest" description="Disordered" evidence="1">
    <location>
        <begin position="80"/>
        <end position="102"/>
    </location>
</feature>
<evidence type="ECO:0000313" key="3">
    <source>
        <dbReference type="Proteomes" id="UP000694417"/>
    </source>
</evidence>
<dbReference type="AlphaFoldDB" id="A0A8D2GZW8"/>
<protein>
    <submittedName>
        <fullName evidence="2">Uncharacterized protein</fullName>
    </submittedName>
</protein>
<name>A0A8D2GZW8_UROPR</name>
<reference evidence="2" key="1">
    <citation type="submission" date="2025-08" db="UniProtKB">
        <authorList>
            <consortium name="Ensembl"/>
        </authorList>
    </citation>
    <scope>IDENTIFICATION</scope>
</reference>
<accession>A0A8D2GZW8</accession>
<sequence>IENSFLPAARWQLSYRSPGRSTEARGNFCLQTTWRLEKKGVGGEEAKVKKKKKKKKSKTDELKIFLDFSGPFCLKERSREFGDSEEFRFGQAPKGRGESLQK</sequence>
<organism evidence="2 3">
    <name type="scientific">Urocitellus parryii</name>
    <name type="common">Arctic ground squirrel</name>
    <name type="synonym">Spermophilus parryii</name>
    <dbReference type="NCBI Taxonomy" id="9999"/>
    <lineage>
        <taxon>Eukaryota</taxon>
        <taxon>Metazoa</taxon>
        <taxon>Chordata</taxon>
        <taxon>Craniata</taxon>
        <taxon>Vertebrata</taxon>
        <taxon>Euteleostomi</taxon>
        <taxon>Mammalia</taxon>
        <taxon>Eutheria</taxon>
        <taxon>Euarchontoglires</taxon>
        <taxon>Glires</taxon>
        <taxon>Rodentia</taxon>
        <taxon>Sciuromorpha</taxon>
        <taxon>Sciuridae</taxon>
        <taxon>Xerinae</taxon>
        <taxon>Marmotini</taxon>
        <taxon>Urocitellus</taxon>
    </lineage>
</organism>
<dbReference type="Ensembl" id="ENSUPAT00010007552.1">
    <property type="protein sequence ID" value="ENSUPAP00010006616.1"/>
    <property type="gene ID" value="ENSUPAG00010005306.1"/>
</dbReference>
<dbReference type="Proteomes" id="UP000694417">
    <property type="component" value="Unplaced"/>
</dbReference>
<reference evidence="2" key="2">
    <citation type="submission" date="2025-09" db="UniProtKB">
        <authorList>
            <consortium name="Ensembl"/>
        </authorList>
    </citation>
    <scope>IDENTIFICATION</scope>
</reference>